<protein>
    <submittedName>
        <fullName evidence="1">Uncharacterized protein</fullName>
    </submittedName>
</protein>
<accession>C5B5V4</accession>
<dbReference type="AlphaFoldDB" id="C5B5V4"/>
<dbReference type="KEGG" id="mea:Mex_2p1054"/>
<dbReference type="Proteomes" id="UP000009081">
    <property type="component" value="Plasmid megaplasmid"/>
</dbReference>
<sequence length="223" mass="23822">MNHHVVDLDVPPQSIVLMGQPAALRAVRSAEPDDGSHLAAPRIEPRLDPVVATAPSGRTVALQVIMAADGTGLHGTVYLQTGFFDVQSTPGGLDPTGCRAWEIGGRPVAFQIAFALPGSAFENVAPFSYDLSLDDPAHFLRHGHHHPDEEDLAQLLEEAQGVFDTFLATTPDLVRDAQEALARLRVGILRRQADLVAARAEELRRDADDLEAGLPAPAASPRA</sequence>
<evidence type="ECO:0000313" key="1">
    <source>
        <dbReference type="EMBL" id="ACS43836.1"/>
    </source>
</evidence>
<name>C5B5V4_METEA</name>
<dbReference type="RefSeq" id="WP_003606088.1">
    <property type="nucleotide sequence ID" value="NC_012811.1"/>
</dbReference>
<keyword evidence="2" id="KW-1185">Reference proteome</keyword>
<keyword evidence="1" id="KW-0614">Plasmid</keyword>
<geneLocation type="plasmid" evidence="1 2">
    <name>megaplasmid</name>
</geneLocation>
<reference evidence="1 2" key="1">
    <citation type="journal article" date="2009" name="PLoS ONE">
        <title>Methylobacterium genome sequences: a reference blueprint to investigate microbial metabolism of C1 compounds from natural and industrial sources.</title>
        <authorList>
            <person name="Vuilleumier S."/>
            <person name="Chistoserdova L."/>
            <person name="Lee M.-C."/>
            <person name="Bringel F."/>
            <person name="Lajus A."/>
            <person name="Zhou Y."/>
            <person name="Gourion B."/>
            <person name="Barbe V."/>
            <person name="Chang J."/>
            <person name="Cruveiller S."/>
            <person name="Dossat C."/>
            <person name="Gillett W."/>
            <person name="Gruffaz C."/>
            <person name="Haugen E."/>
            <person name="Hourcade E."/>
            <person name="Levy R."/>
            <person name="Mangenot S."/>
            <person name="Muller E."/>
            <person name="Nadalig T."/>
            <person name="Pagni M."/>
            <person name="Penny C."/>
            <person name="Peyraud R."/>
            <person name="Robinson D.G."/>
            <person name="Roche D."/>
            <person name="Rouy Z."/>
            <person name="Saenampechek C."/>
            <person name="Salvignol G."/>
            <person name="Vallenet D."/>
            <person name="Wu Z."/>
            <person name="Marx C.J."/>
            <person name="Vorholt J.A."/>
            <person name="Olson M.V."/>
            <person name="Kaul R."/>
            <person name="Weissenbach J."/>
            <person name="Medigue C."/>
            <person name="Lidstrom M.E."/>
        </authorList>
    </citation>
    <scope>NUCLEOTIDE SEQUENCE [LARGE SCALE GENOMIC DNA]</scope>
    <source>
        <strain evidence="2">ATCC 14718 / DSM 1338 / JCM 2805 / NCIMB 9133 / AM1</strain>
    </source>
</reference>
<dbReference type="EMBL" id="CP001511">
    <property type="protein sequence ID" value="ACS43836.1"/>
    <property type="molecule type" value="Genomic_DNA"/>
</dbReference>
<gene>
    <name evidence="1" type="ordered locus">MexAM1_META2p1054</name>
</gene>
<evidence type="ECO:0000313" key="2">
    <source>
        <dbReference type="Proteomes" id="UP000009081"/>
    </source>
</evidence>
<dbReference type="HOGENOM" id="CLU_1238978_0_0_5"/>
<proteinExistence type="predicted"/>
<organism evidence="1 2">
    <name type="scientific">Methylorubrum extorquens (strain ATCC 14718 / DSM 1338 / JCM 2805 / NCIMB 9133 / AM1)</name>
    <name type="common">Methylobacterium extorquens</name>
    <dbReference type="NCBI Taxonomy" id="272630"/>
    <lineage>
        <taxon>Bacteria</taxon>
        <taxon>Pseudomonadati</taxon>
        <taxon>Pseudomonadota</taxon>
        <taxon>Alphaproteobacteria</taxon>
        <taxon>Hyphomicrobiales</taxon>
        <taxon>Methylobacteriaceae</taxon>
        <taxon>Methylorubrum</taxon>
    </lineage>
</organism>